<reference evidence="5 7" key="1">
    <citation type="submission" date="2019-10" db="EMBL/GenBank/DDBJ databases">
        <title>Streptococcis sp, isolated from the respiratory tract of Marmot.</title>
        <authorList>
            <person name="Zhang G."/>
        </authorList>
    </citation>
    <scope>NUCLEOTIDE SEQUENCE [LARGE SCALE GENOMIC DNA]</scope>
    <source>
        <strain evidence="5">Zg-70</strain>
        <strain evidence="7">zg-70</strain>
    </source>
</reference>
<gene>
    <name evidence="4" type="ORF">GGG87_04165</name>
    <name evidence="5" type="ORF">GGH11_04200</name>
</gene>
<sequence>MMIRQAQLTDIPALTALLQEILTVHHEIRPDLFKETGQKFSAQELEELLINPHQPIFVYEVEGEVVGHLFCKIVSQEHSVLQTVKTLFIDDLCVKQGMRGKRIGQQLYEYALTFAKEQNCYNVTLDVWSDNEEAVAFYQRLDLRPQKVRMESIV</sequence>
<dbReference type="Proteomes" id="UP000435060">
    <property type="component" value="Unassembled WGS sequence"/>
</dbReference>
<dbReference type="GO" id="GO:0016747">
    <property type="term" value="F:acyltransferase activity, transferring groups other than amino-acyl groups"/>
    <property type="evidence" value="ECO:0007669"/>
    <property type="project" value="InterPro"/>
</dbReference>
<dbReference type="CDD" id="cd04301">
    <property type="entry name" value="NAT_SF"/>
    <property type="match status" value="1"/>
</dbReference>
<keyword evidence="6" id="KW-1185">Reference proteome</keyword>
<accession>A0A6I4RQ13</accession>
<evidence type="ECO:0000313" key="7">
    <source>
        <dbReference type="Proteomes" id="UP000435423"/>
    </source>
</evidence>
<name>A0A6I4RQ13_9STRE</name>
<dbReference type="InterPro" id="IPR016181">
    <property type="entry name" value="Acyl_CoA_acyltransferase"/>
</dbReference>
<dbReference type="Proteomes" id="UP000435423">
    <property type="component" value="Unassembled WGS sequence"/>
</dbReference>
<dbReference type="EMBL" id="WLCG01000004">
    <property type="protein sequence ID" value="MTB64198.1"/>
    <property type="molecule type" value="Genomic_DNA"/>
</dbReference>
<evidence type="ECO:0000313" key="6">
    <source>
        <dbReference type="Proteomes" id="UP000435060"/>
    </source>
</evidence>
<dbReference type="PANTHER" id="PTHR43877">
    <property type="entry name" value="AMINOALKYLPHOSPHONATE N-ACETYLTRANSFERASE-RELATED-RELATED"/>
    <property type="match status" value="1"/>
</dbReference>
<evidence type="ECO:0000256" key="2">
    <source>
        <dbReference type="ARBA" id="ARBA00023315"/>
    </source>
</evidence>
<evidence type="ECO:0000256" key="1">
    <source>
        <dbReference type="ARBA" id="ARBA00022679"/>
    </source>
</evidence>
<feature type="domain" description="N-acetyltransferase" evidence="3">
    <location>
        <begin position="1"/>
        <end position="154"/>
    </location>
</feature>
<dbReference type="InterPro" id="IPR050832">
    <property type="entry name" value="Bact_Acetyltransf"/>
</dbReference>
<proteinExistence type="predicted"/>
<dbReference type="Gene3D" id="3.40.630.30">
    <property type="match status" value="1"/>
</dbReference>
<comment type="caution">
    <text evidence="5">The sequence shown here is derived from an EMBL/GenBank/DDBJ whole genome shotgun (WGS) entry which is preliminary data.</text>
</comment>
<dbReference type="RefSeq" id="WP_160463213.1">
    <property type="nucleotide sequence ID" value="NZ_CP072115.1"/>
</dbReference>
<organism evidence="5 7">
    <name type="scientific">Streptococcus zhangguiae</name>
    <dbReference type="NCBI Taxonomy" id="2664091"/>
    <lineage>
        <taxon>Bacteria</taxon>
        <taxon>Bacillati</taxon>
        <taxon>Bacillota</taxon>
        <taxon>Bacilli</taxon>
        <taxon>Lactobacillales</taxon>
        <taxon>Streptococcaceae</taxon>
        <taxon>Streptococcus</taxon>
    </lineage>
</organism>
<dbReference type="Pfam" id="PF00583">
    <property type="entry name" value="Acetyltransf_1"/>
    <property type="match status" value="1"/>
</dbReference>
<dbReference type="EMBL" id="WUBJ01000004">
    <property type="protein sequence ID" value="MWV56185.1"/>
    <property type="molecule type" value="Genomic_DNA"/>
</dbReference>
<protein>
    <submittedName>
        <fullName evidence="5">GNAT family N-acetyltransferase</fullName>
    </submittedName>
</protein>
<reference evidence="4 6" key="2">
    <citation type="submission" date="2019-11" db="EMBL/GenBank/DDBJ databases">
        <title>Streptococcis sp. isolated from the respiratory tract of Marmot.</title>
        <authorList>
            <person name="Zhang G."/>
        </authorList>
    </citation>
    <scope>NUCLEOTIDE SEQUENCE [LARGE SCALE GENOMIC DNA]</scope>
    <source>
        <strain evidence="6">zg-86</strain>
        <strain evidence="4">Zg-86</strain>
    </source>
</reference>
<evidence type="ECO:0000313" key="4">
    <source>
        <dbReference type="EMBL" id="MTB64198.1"/>
    </source>
</evidence>
<dbReference type="InterPro" id="IPR000182">
    <property type="entry name" value="GNAT_dom"/>
</dbReference>
<dbReference type="PROSITE" id="PS51186">
    <property type="entry name" value="GNAT"/>
    <property type="match status" value="1"/>
</dbReference>
<keyword evidence="1" id="KW-0808">Transferase</keyword>
<evidence type="ECO:0000313" key="5">
    <source>
        <dbReference type="EMBL" id="MWV56185.1"/>
    </source>
</evidence>
<keyword evidence="2" id="KW-0012">Acyltransferase</keyword>
<dbReference type="AlphaFoldDB" id="A0A6I4RQ13"/>
<evidence type="ECO:0000259" key="3">
    <source>
        <dbReference type="PROSITE" id="PS51186"/>
    </source>
</evidence>
<dbReference type="SUPFAM" id="SSF55729">
    <property type="entry name" value="Acyl-CoA N-acyltransferases (Nat)"/>
    <property type="match status" value="1"/>
</dbReference>